<protein>
    <submittedName>
        <fullName evidence="2">Uncharacterized protein</fullName>
    </submittedName>
</protein>
<keyword evidence="1" id="KW-0732">Signal</keyword>
<comment type="caution">
    <text evidence="2">The sequence shown here is derived from an EMBL/GenBank/DDBJ whole genome shotgun (WGS) entry which is preliminary data.</text>
</comment>
<evidence type="ECO:0000313" key="2">
    <source>
        <dbReference type="EMBL" id="PPQ34256.1"/>
    </source>
</evidence>
<feature type="signal peptide" evidence="1">
    <location>
        <begin position="1"/>
        <end position="28"/>
    </location>
</feature>
<evidence type="ECO:0000313" key="3">
    <source>
        <dbReference type="Proteomes" id="UP000239724"/>
    </source>
</evidence>
<evidence type="ECO:0000256" key="1">
    <source>
        <dbReference type="SAM" id="SignalP"/>
    </source>
</evidence>
<dbReference type="Proteomes" id="UP000239724">
    <property type="component" value="Unassembled WGS sequence"/>
</dbReference>
<proteinExistence type="predicted"/>
<gene>
    <name evidence="2" type="ORF">CCS01_11825</name>
</gene>
<keyword evidence="3" id="KW-1185">Reference proteome</keyword>
<dbReference type="EMBL" id="NHRY01000123">
    <property type="protein sequence ID" value="PPQ34256.1"/>
    <property type="molecule type" value="Genomic_DNA"/>
</dbReference>
<sequence>MWSYVPMTRAVLILTGLLTLALALPAGAQTPARQEAPPPQPAMSADQARMALEVLNDPAKRAAVAATLNAIVKTQPAATHA</sequence>
<name>A0A2S6NHZ7_RHOGL</name>
<feature type="non-terminal residue" evidence="2">
    <location>
        <position position="81"/>
    </location>
</feature>
<reference evidence="2 3" key="1">
    <citation type="journal article" date="2018" name="Arch. Microbiol.">
        <title>New insights into the metabolic potential of the phototrophic purple bacterium Rhodopila globiformis DSM 161(T) from its draft genome sequence and evidence for a vanadium-dependent nitrogenase.</title>
        <authorList>
            <person name="Imhoff J.F."/>
            <person name="Rahn T."/>
            <person name="Kunzel S."/>
            <person name="Neulinger S.C."/>
        </authorList>
    </citation>
    <scope>NUCLEOTIDE SEQUENCE [LARGE SCALE GENOMIC DNA]</scope>
    <source>
        <strain evidence="2 3">DSM 161</strain>
    </source>
</reference>
<dbReference type="AlphaFoldDB" id="A0A2S6NHZ7"/>
<accession>A0A2S6NHZ7</accession>
<feature type="chain" id="PRO_5015609438" evidence="1">
    <location>
        <begin position="29"/>
        <end position="81"/>
    </location>
</feature>
<organism evidence="2 3">
    <name type="scientific">Rhodopila globiformis</name>
    <name type="common">Rhodopseudomonas globiformis</name>
    <dbReference type="NCBI Taxonomy" id="1071"/>
    <lineage>
        <taxon>Bacteria</taxon>
        <taxon>Pseudomonadati</taxon>
        <taxon>Pseudomonadota</taxon>
        <taxon>Alphaproteobacteria</taxon>
        <taxon>Acetobacterales</taxon>
        <taxon>Acetobacteraceae</taxon>
        <taxon>Rhodopila</taxon>
    </lineage>
</organism>